<name>A0A3S3QDV4_9MAGN</name>
<protein>
    <submittedName>
        <fullName evidence="2">Uncharacterized protein</fullName>
    </submittedName>
</protein>
<reference evidence="2 3" key="1">
    <citation type="journal article" date="2019" name="Nat. Plants">
        <title>Stout camphor tree genome fills gaps in understanding of flowering plant genome evolution.</title>
        <authorList>
            <person name="Chaw S.M."/>
            <person name="Liu Y.C."/>
            <person name="Wu Y.W."/>
            <person name="Wang H.Y."/>
            <person name="Lin C.I."/>
            <person name="Wu C.S."/>
            <person name="Ke H.M."/>
            <person name="Chang L.Y."/>
            <person name="Hsu C.Y."/>
            <person name="Yang H.T."/>
            <person name="Sudianto E."/>
            <person name="Hsu M.H."/>
            <person name="Wu K.P."/>
            <person name="Wang L.N."/>
            <person name="Leebens-Mack J.H."/>
            <person name="Tsai I.J."/>
        </authorList>
    </citation>
    <scope>NUCLEOTIDE SEQUENCE [LARGE SCALE GENOMIC DNA]</scope>
    <source>
        <strain evidence="3">cv. Chaw 1501</strain>
        <tissue evidence="2">Young leaves</tissue>
    </source>
</reference>
<feature type="region of interest" description="Disordered" evidence="1">
    <location>
        <begin position="1"/>
        <end position="41"/>
    </location>
</feature>
<organism evidence="2 3">
    <name type="scientific">Cinnamomum micranthum f. kanehirae</name>
    <dbReference type="NCBI Taxonomy" id="337451"/>
    <lineage>
        <taxon>Eukaryota</taxon>
        <taxon>Viridiplantae</taxon>
        <taxon>Streptophyta</taxon>
        <taxon>Embryophyta</taxon>
        <taxon>Tracheophyta</taxon>
        <taxon>Spermatophyta</taxon>
        <taxon>Magnoliopsida</taxon>
        <taxon>Magnoliidae</taxon>
        <taxon>Laurales</taxon>
        <taxon>Lauraceae</taxon>
        <taxon>Cinnamomum</taxon>
    </lineage>
</organism>
<proteinExistence type="predicted"/>
<dbReference type="EMBL" id="QPKB01000004">
    <property type="protein sequence ID" value="RWR83136.1"/>
    <property type="molecule type" value="Genomic_DNA"/>
</dbReference>
<evidence type="ECO:0000313" key="3">
    <source>
        <dbReference type="Proteomes" id="UP000283530"/>
    </source>
</evidence>
<evidence type="ECO:0000313" key="2">
    <source>
        <dbReference type="EMBL" id="RWR83136.1"/>
    </source>
</evidence>
<evidence type="ECO:0000256" key="1">
    <source>
        <dbReference type="SAM" id="MobiDB-lite"/>
    </source>
</evidence>
<sequence>MIEIGKEREECEEEPRKKEKGEIGKENSKGEGKGRARDMQGLNRRGAIMEKIEWNKHNLGEFTPPLFLSLPPSLPLPAALPLSLSLPLSLQRCFRRRRWWLGWGWGGRGDVLREIWGVALAALYSKPTTLSDLPNSHKNSRNRILSLPTNPRFLLLQSLKNPPDLKNTSFFIRSILRFPHEIRPSSLRSRLGLCFPH</sequence>
<dbReference type="Proteomes" id="UP000283530">
    <property type="component" value="Unassembled WGS sequence"/>
</dbReference>
<feature type="compositionally biased region" description="Basic and acidic residues" evidence="1">
    <location>
        <begin position="1"/>
        <end position="38"/>
    </location>
</feature>
<dbReference type="AlphaFoldDB" id="A0A3S3QDV4"/>
<accession>A0A3S3QDV4</accession>
<dbReference type="OrthoDB" id="10547304at2759"/>
<comment type="caution">
    <text evidence="2">The sequence shown here is derived from an EMBL/GenBank/DDBJ whole genome shotgun (WGS) entry which is preliminary data.</text>
</comment>
<keyword evidence="3" id="KW-1185">Reference proteome</keyword>
<gene>
    <name evidence="2" type="ORF">CKAN_01188100</name>
</gene>